<dbReference type="InterPro" id="IPR008503">
    <property type="entry name" value="Asp_endopeptidase"/>
</dbReference>
<protein>
    <recommendedName>
        <fullName evidence="1">Retropepsin-like aspartic endopeptidase domain-containing protein</fullName>
    </recommendedName>
</protein>
<proteinExistence type="predicted"/>
<organism evidence="2">
    <name type="scientific">uncultured Sulfurovum sp</name>
    <dbReference type="NCBI Taxonomy" id="269237"/>
    <lineage>
        <taxon>Bacteria</taxon>
        <taxon>Pseudomonadati</taxon>
        <taxon>Campylobacterota</taxon>
        <taxon>Epsilonproteobacteria</taxon>
        <taxon>Campylobacterales</taxon>
        <taxon>Sulfurovaceae</taxon>
        <taxon>Sulfurovum</taxon>
        <taxon>environmental samples</taxon>
    </lineage>
</organism>
<dbReference type="PANTHER" id="PTHR38037">
    <property type="entry name" value="ZN_PROTEASE DOMAIN-CONTAINING PROTEIN"/>
    <property type="match status" value="1"/>
</dbReference>
<feature type="domain" description="Retropepsin-like aspartic endopeptidase" evidence="1">
    <location>
        <begin position="24"/>
        <end position="151"/>
    </location>
</feature>
<dbReference type="SUPFAM" id="SSF50630">
    <property type="entry name" value="Acid proteases"/>
    <property type="match status" value="1"/>
</dbReference>
<dbReference type="Pfam" id="PF05618">
    <property type="entry name" value="Zn_protease"/>
    <property type="match status" value="1"/>
</dbReference>
<accession>A0A6S6SRE5</accession>
<dbReference type="Gene3D" id="2.40.70.10">
    <property type="entry name" value="Acid Proteases"/>
    <property type="match status" value="1"/>
</dbReference>
<sequence>MKLLIFLLSTTLLIQAKEIKHKIIIGAIEKVHLLDVNMVLKARIDTGAKTTSIDAREITPFERNGVKWVRFTCVNGNKSKTIEKKILRTVEIKRHGTKSQNRYVIEMNVMLGTVSRLIQVNLNNRKSYVYPVLIGRNFLRNSFIVDVTLKRPK</sequence>
<dbReference type="AlphaFoldDB" id="A0A6S6SRE5"/>
<reference evidence="2" key="1">
    <citation type="submission" date="2020-01" db="EMBL/GenBank/DDBJ databases">
        <authorList>
            <person name="Meier V. D."/>
            <person name="Meier V D."/>
        </authorList>
    </citation>
    <scope>NUCLEOTIDE SEQUENCE</scope>
    <source>
        <strain evidence="2">HLG_WM_MAG_02</strain>
    </source>
</reference>
<evidence type="ECO:0000259" key="1">
    <source>
        <dbReference type="Pfam" id="PF05618"/>
    </source>
</evidence>
<gene>
    <name evidence="2" type="ORF">HELGO_WM14293</name>
</gene>
<dbReference type="InterPro" id="IPR021109">
    <property type="entry name" value="Peptidase_aspartic_dom_sf"/>
</dbReference>
<evidence type="ECO:0000313" key="2">
    <source>
        <dbReference type="EMBL" id="CAA6808783.1"/>
    </source>
</evidence>
<dbReference type="PANTHER" id="PTHR38037:SF2">
    <property type="entry name" value="ATP-DEPENDENT ZINC PROTEASE DOMAIN-CONTAINING PROTEIN-RELATED"/>
    <property type="match status" value="1"/>
</dbReference>
<dbReference type="EMBL" id="CACVAZ010000055">
    <property type="protein sequence ID" value="CAA6808783.1"/>
    <property type="molecule type" value="Genomic_DNA"/>
</dbReference>
<name>A0A6S6SRE5_9BACT</name>